<organism evidence="1">
    <name type="scientific">Anguilla anguilla</name>
    <name type="common">European freshwater eel</name>
    <name type="synonym">Muraena anguilla</name>
    <dbReference type="NCBI Taxonomy" id="7936"/>
    <lineage>
        <taxon>Eukaryota</taxon>
        <taxon>Metazoa</taxon>
        <taxon>Chordata</taxon>
        <taxon>Craniata</taxon>
        <taxon>Vertebrata</taxon>
        <taxon>Euteleostomi</taxon>
        <taxon>Actinopterygii</taxon>
        <taxon>Neopterygii</taxon>
        <taxon>Teleostei</taxon>
        <taxon>Anguilliformes</taxon>
        <taxon>Anguillidae</taxon>
        <taxon>Anguilla</taxon>
    </lineage>
</organism>
<reference evidence="1" key="2">
    <citation type="journal article" date="2015" name="Fish Shellfish Immunol.">
        <title>Early steps in the European eel (Anguilla anguilla)-Vibrio vulnificus interaction in the gills: Role of the RtxA13 toxin.</title>
        <authorList>
            <person name="Callol A."/>
            <person name="Pajuelo D."/>
            <person name="Ebbesson L."/>
            <person name="Teles M."/>
            <person name="MacKenzie S."/>
            <person name="Amaro C."/>
        </authorList>
    </citation>
    <scope>NUCLEOTIDE SEQUENCE</scope>
</reference>
<dbReference type="AlphaFoldDB" id="A0A0E9TKD5"/>
<sequence length="36" mass="4116">MHRGVMEYSSLNGLRMTPLSDLPFIRVTMAIHSRVV</sequence>
<proteinExistence type="predicted"/>
<accession>A0A0E9TKD5</accession>
<reference evidence="1" key="1">
    <citation type="submission" date="2014-11" db="EMBL/GenBank/DDBJ databases">
        <authorList>
            <person name="Amaro Gonzalez C."/>
        </authorList>
    </citation>
    <scope>NUCLEOTIDE SEQUENCE</scope>
</reference>
<name>A0A0E9TKD5_ANGAN</name>
<dbReference type="EMBL" id="GBXM01055364">
    <property type="protein sequence ID" value="JAH53213.1"/>
    <property type="molecule type" value="Transcribed_RNA"/>
</dbReference>
<evidence type="ECO:0000313" key="1">
    <source>
        <dbReference type="EMBL" id="JAH53213.1"/>
    </source>
</evidence>
<protein>
    <submittedName>
        <fullName evidence="1">Uncharacterized protein</fullName>
    </submittedName>
</protein>